<evidence type="ECO:0000313" key="14">
    <source>
        <dbReference type="EMBL" id="VAX01496.1"/>
    </source>
</evidence>
<evidence type="ECO:0000256" key="1">
    <source>
        <dbReference type="ARBA" id="ARBA00001947"/>
    </source>
</evidence>
<evidence type="ECO:0000256" key="6">
    <source>
        <dbReference type="ARBA" id="ARBA00022723"/>
    </source>
</evidence>
<feature type="transmembrane region" description="Helical" evidence="12">
    <location>
        <begin position="7"/>
        <end position="29"/>
    </location>
</feature>
<evidence type="ECO:0000259" key="13">
    <source>
        <dbReference type="Pfam" id="PF01435"/>
    </source>
</evidence>
<proteinExistence type="predicted"/>
<dbReference type="EMBL" id="UOFR01000084">
    <property type="protein sequence ID" value="VAX01496.1"/>
    <property type="molecule type" value="Genomic_DNA"/>
</dbReference>
<dbReference type="PANTHER" id="PTHR43221">
    <property type="entry name" value="PROTEASE HTPX"/>
    <property type="match status" value="1"/>
</dbReference>
<dbReference type="PANTHER" id="PTHR43221:SF1">
    <property type="entry name" value="PROTEASE HTPX"/>
    <property type="match status" value="1"/>
</dbReference>
<gene>
    <name evidence="14" type="ORF">MNBD_GAMMA21-2671</name>
</gene>
<keyword evidence="10" id="KW-0482">Metalloprotease</keyword>
<feature type="transmembrane region" description="Helical" evidence="12">
    <location>
        <begin position="35"/>
        <end position="54"/>
    </location>
</feature>
<feature type="transmembrane region" description="Helical" evidence="12">
    <location>
        <begin position="154"/>
        <end position="175"/>
    </location>
</feature>
<keyword evidence="3" id="KW-1003">Cell membrane</keyword>
<keyword evidence="4" id="KW-0645">Protease</keyword>
<dbReference type="Pfam" id="PF01435">
    <property type="entry name" value="Peptidase_M48"/>
    <property type="match status" value="1"/>
</dbReference>
<keyword evidence="8" id="KW-0862">Zinc</keyword>
<protein>
    <recommendedName>
        <fullName evidence="13">Peptidase M48 domain-containing protein</fullName>
    </recommendedName>
</protein>
<dbReference type="Gene3D" id="3.30.2010.10">
    <property type="entry name" value="Metalloproteases ('zincins'), catalytic domain"/>
    <property type="match status" value="1"/>
</dbReference>
<keyword evidence="7" id="KW-0378">Hydrolase</keyword>
<evidence type="ECO:0000256" key="11">
    <source>
        <dbReference type="ARBA" id="ARBA00023136"/>
    </source>
</evidence>
<feature type="transmembrane region" description="Helical" evidence="12">
    <location>
        <begin position="187"/>
        <end position="204"/>
    </location>
</feature>
<dbReference type="GO" id="GO:0005886">
    <property type="term" value="C:plasma membrane"/>
    <property type="evidence" value="ECO:0007669"/>
    <property type="project" value="UniProtKB-SubCell"/>
</dbReference>
<evidence type="ECO:0000256" key="10">
    <source>
        <dbReference type="ARBA" id="ARBA00023049"/>
    </source>
</evidence>
<evidence type="ECO:0000256" key="12">
    <source>
        <dbReference type="SAM" id="Phobius"/>
    </source>
</evidence>
<evidence type="ECO:0000256" key="2">
    <source>
        <dbReference type="ARBA" id="ARBA00004651"/>
    </source>
</evidence>
<dbReference type="GO" id="GO:0046872">
    <property type="term" value="F:metal ion binding"/>
    <property type="evidence" value="ECO:0007669"/>
    <property type="project" value="UniProtKB-KW"/>
</dbReference>
<evidence type="ECO:0000256" key="4">
    <source>
        <dbReference type="ARBA" id="ARBA00022670"/>
    </source>
</evidence>
<feature type="domain" description="Peptidase M48" evidence="13">
    <location>
        <begin position="71"/>
        <end position="284"/>
    </location>
</feature>
<evidence type="ECO:0000256" key="5">
    <source>
        <dbReference type="ARBA" id="ARBA00022692"/>
    </source>
</evidence>
<evidence type="ECO:0000256" key="7">
    <source>
        <dbReference type="ARBA" id="ARBA00022801"/>
    </source>
</evidence>
<evidence type="ECO:0000256" key="3">
    <source>
        <dbReference type="ARBA" id="ARBA00022475"/>
    </source>
</evidence>
<dbReference type="GO" id="GO:0004222">
    <property type="term" value="F:metalloendopeptidase activity"/>
    <property type="evidence" value="ECO:0007669"/>
    <property type="project" value="InterPro"/>
</dbReference>
<dbReference type="AlphaFoldDB" id="A0A3B1A6Z0"/>
<dbReference type="InterPro" id="IPR050083">
    <property type="entry name" value="HtpX_protease"/>
</dbReference>
<comment type="subcellular location">
    <subcellularLocation>
        <location evidence="2">Cell membrane</location>
        <topology evidence="2">Multi-pass membrane protein</topology>
    </subcellularLocation>
</comment>
<keyword evidence="9 12" id="KW-1133">Transmembrane helix</keyword>
<dbReference type="InterPro" id="IPR001915">
    <property type="entry name" value="Peptidase_M48"/>
</dbReference>
<evidence type="ECO:0000256" key="9">
    <source>
        <dbReference type="ARBA" id="ARBA00022989"/>
    </source>
</evidence>
<comment type="cofactor">
    <cofactor evidence="1">
        <name>Zn(2+)</name>
        <dbReference type="ChEBI" id="CHEBI:29105"/>
    </cofactor>
</comment>
<keyword evidence="11 12" id="KW-0472">Membrane</keyword>
<name>A0A3B1A6Z0_9ZZZZ</name>
<sequence length="287" mass="32440">MNQTYKLLVLFAGIFTIYIHVLLIIAFISESLVPTGLYILLFMTLSGIAFSFRLDWVSQLYSQDQSIRIQWLSVMNQQLSIRANIMQPEICILNTVGINAFALDSIFGRGYVLLHGQIFTSLTQDEVEAVLAHEISHIAKGHASILTFVQGMTVVFTLPVAFILSVATGIFTGFAHFRRRLIKLNSLILFLSFPFTSLLVMFVTRQWEYEADRHAAEMIGRQQYLQVLRCLHGSFFQHPNLLSRSAWLSSHAGNDTNVLNKWLKRPVSGLSHPSLAQRINALQEIGP</sequence>
<reference evidence="14" key="1">
    <citation type="submission" date="2018-06" db="EMBL/GenBank/DDBJ databases">
        <authorList>
            <person name="Zhirakovskaya E."/>
        </authorList>
    </citation>
    <scope>NUCLEOTIDE SEQUENCE</scope>
</reference>
<keyword evidence="5 12" id="KW-0812">Transmembrane</keyword>
<keyword evidence="6" id="KW-0479">Metal-binding</keyword>
<evidence type="ECO:0000256" key="8">
    <source>
        <dbReference type="ARBA" id="ARBA00022833"/>
    </source>
</evidence>
<dbReference type="GO" id="GO:0006508">
    <property type="term" value="P:proteolysis"/>
    <property type="evidence" value="ECO:0007669"/>
    <property type="project" value="UniProtKB-KW"/>
</dbReference>
<accession>A0A3B1A6Z0</accession>
<organism evidence="14">
    <name type="scientific">hydrothermal vent metagenome</name>
    <dbReference type="NCBI Taxonomy" id="652676"/>
    <lineage>
        <taxon>unclassified sequences</taxon>
        <taxon>metagenomes</taxon>
        <taxon>ecological metagenomes</taxon>
    </lineage>
</organism>